<feature type="domain" description="GGDEF" evidence="3">
    <location>
        <begin position="95"/>
        <end position="215"/>
    </location>
</feature>
<dbReference type="Gene3D" id="3.30.70.270">
    <property type="match status" value="1"/>
</dbReference>
<keyword evidence="2" id="KW-0812">Transmembrane</keyword>
<keyword evidence="5" id="KW-1185">Reference proteome</keyword>
<sequence>MLIEESNIDLVLTSIGVLVCFVCFGGVLGYIVYHFPVHMMKLAEITVQNVVDELEQSREKLRDLSVRDCKTNLYNASYIMTLLDTVVEESERTKQPLQIAMLDLDSFKKYNDHYGHIAGDSVLIAISDILTESVRNTDIIGRFGGDEFIMIFPNSELSTTEKLIRRLQATFTKKLHITNKLIFLDDLLTKQCIWPKKRDAIKPVPILTMNIILTA</sequence>
<dbReference type="InterPro" id="IPR050469">
    <property type="entry name" value="Diguanylate_Cyclase"/>
</dbReference>
<dbReference type="InterPro" id="IPR000160">
    <property type="entry name" value="GGDEF_dom"/>
</dbReference>
<reference evidence="5" key="1">
    <citation type="submission" date="2015-03" db="EMBL/GenBank/DDBJ databases">
        <authorList>
            <person name="Nijsse Bart"/>
        </authorList>
    </citation>
    <scope>NUCLEOTIDE SEQUENCE [LARGE SCALE GENOMIC DNA]</scope>
</reference>
<dbReference type="GO" id="GO:1902201">
    <property type="term" value="P:negative regulation of bacterial-type flagellum-dependent cell motility"/>
    <property type="evidence" value="ECO:0007669"/>
    <property type="project" value="TreeGrafter"/>
</dbReference>
<dbReference type="NCBIfam" id="TIGR00254">
    <property type="entry name" value="GGDEF"/>
    <property type="match status" value="1"/>
</dbReference>
<dbReference type="GO" id="GO:0052621">
    <property type="term" value="F:diguanylate cyclase activity"/>
    <property type="evidence" value="ECO:0007669"/>
    <property type="project" value="TreeGrafter"/>
</dbReference>
<dbReference type="SUPFAM" id="SSF55073">
    <property type="entry name" value="Nucleotide cyclase"/>
    <property type="match status" value="1"/>
</dbReference>
<dbReference type="SMART" id="SM00267">
    <property type="entry name" value="GGDEF"/>
    <property type="match status" value="1"/>
</dbReference>
<organism evidence="4 5">
    <name type="scientific">Sporomusa ovata</name>
    <dbReference type="NCBI Taxonomy" id="2378"/>
    <lineage>
        <taxon>Bacteria</taxon>
        <taxon>Bacillati</taxon>
        <taxon>Bacillota</taxon>
        <taxon>Negativicutes</taxon>
        <taxon>Selenomonadales</taxon>
        <taxon>Sporomusaceae</taxon>
        <taxon>Sporomusa</taxon>
    </lineage>
</organism>
<evidence type="ECO:0000313" key="5">
    <source>
        <dbReference type="Proteomes" id="UP000049855"/>
    </source>
</evidence>
<dbReference type="PROSITE" id="PS50887">
    <property type="entry name" value="GGDEF"/>
    <property type="match status" value="1"/>
</dbReference>
<dbReference type="Pfam" id="PF00990">
    <property type="entry name" value="GGDEF"/>
    <property type="match status" value="1"/>
</dbReference>
<gene>
    <name evidence="4" type="ORF">SpAn4DRAFT_1716</name>
</gene>
<dbReference type="Proteomes" id="UP000049855">
    <property type="component" value="Unassembled WGS sequence"/>
</dbReference>
<evidence type="ECO:0000256" key="2">
    <source>
        <dbReference type="SAM" id="Phobius"/>
    </source>
</evidence>
<dbReference type="GO" id="GO:0005886">
    <property type="term" value="C:plasma membrane"/>
    <property type="evidence" value="ECO:0007669"/>
    <property type="project" value="TreeGrafter"/>
</dbReference>
<keyword evidence="1" id="KW-0175">Coiled coil</keyword>
<dbReference type="AlphaFoldDB" id="A0A0U1KTH8"/>
<proteinExistence type="predicted"/>
<dbReference type="RefSeq" id="WP_021169460.1">
    <property type="nucleotide sequence ID" value="NZ_CTRP01000003.1"/>
</dbReference>
<dbReference type="InterPro" id="IPR043128">
    <property type="entry name" value="Rev_trsase/Diguanyl_cyclase"/>
</dbReference>
<feature type="transmembrane region" description="Helical" evidence="2">
    <location>
        <begin position="12"/>
        <end position="33"/>
    </location>
</feature>
<name>A0A0U1KTH8_9FIRM</name>
<evidence type="ECO:0000256" key="1">
    <source>
        <dbReference type="SAM" id="Coils"/>
    </source>
</evidence>
<keyword evidence="2" id="KW-1133">Transmembrane helix</keyword>
<dbReference type="InterPro" id="IPR029787">
    <property type="entry name" value="Nucleotide_cyclase"/>
</dbReference>
<protein>
    <submittedName>
        <fullName evidence="4">Diguanylate cyclase/phosphodiesterase (GGDEF &amp; EAL domains) with PAS/PAC sensor(S)</fullName>
    </submittedName>
</protein>
<accession>A0A0U1KTH8</accession>
<dbReference type="PANTHER" id="PTHR45138">
    <property type="entry name" value="REGULATORY COMPONENTS OF SENSORY TRANSDUCTION SYSTEM"/>
    <property type="match status" value="1"/>
</dbReference>
<feature type="coiled-coil region" evidence="1">
    <location>
        <begin position="40"/>
        <end position="67"/>
    </location>
</feature>
<dbReference type="PANTHER" id="PTHR45138:SF9">
    <property type="entry name" value="DIGUANYLATE CYCLASE DGCM-RELATED"/>
    <property type="match status" value="1"/>
</dbReference>
<evidence type="ECO:0000259" key="3">
    <source>
        <dbReference type="PROSITE" id="PS50887"/>
    </source>
</evidence>
<keyword evidence="2" id="KW-0472">Membrane</keyword>
<dbReference type="GO" id="GO:0043709">
    <property type="term" value="P:cell adhesion involved in single-species biofilm formation"/>
    <property type="evidence" value="ECO:0007669"/>
    <property type="project" value="TreeGrafter"/>
</dbReference>
<evidence type="ECO:0000313" key="4">
    <source>
        <dbReference type="EMBL" id="CQR70738.1"/>
    </source>
</evidence>
<dbReference type="CDD" id="cd01949">
    <property type="entry name" value="GGDEF"/>
    <property type="match status" value="1"/>
</dbReference>
<dbReference type="EMBL" id="CTRP01000003">
    <property type="protein sequence ID" value="CQR70738.1"/>
    <property type="molecule type" value="Genomic_DNA"/>
</dbReference>